<keyword evidence="1" id="KW-0732">Signal</keyword>
<dbReference type="Proteomes" id="UP000800035">
    <property type="component" value="Unassembled WGS sequence"/>
</dbReference>
<keyword evidence="3" id="KW-1185">Reference proteome</keyword>
<reference evidence="2" key="1">
    <citation type="journal article" date="2020" name="Stud. Mycol.">
        <title>101 Dothideomycetes genomes: a test case for predicting lifestyles and emergence of pathogens.</title>
        <authorList>
            <person name="Haridas S."/>
            <person name="Albert R."/>
            <person name="Binder M."/>
            <person name="Bloem J."/>
            <person name="Labutti K."/>
            <person name="Salamov A."/>
            <person name="Andreopoulos B."/>
            <person name="Baker S."/>
            <person name="Barry K."/>
            <person name="Bills G."/>
            <person name="Bluhm B."/>
            <person name="Cannon C."/>
            <person name="Castanera R."/>
            <person name="Culley D."/>
            <person name="Daum C."/>
            <person name="Ezra D."/>
            <person name="Gonzalez J."/>
            <person name="Henrissat B."/>
            <person name="Kuo A."/>
            <person name="Liang C."/>
            <person name="Lipzen A."/>
            <person name="Lutzoni F."/>
            <person name="Magnuson J."/>
            <person name="Mondo S."/>
            <person name="Nolan M."/>
            <person name="Ohm R."/>
            <person name="Pangilinan J."/>
            <person name="Park H.-J."/>
            <person name="Ramirez L."/>
            <person name="Alfaro M."/>
            <person name="Sun H."/>
            <person name="Tritt A."/>
            <person name="Yoshinaga Y."/>
            <person name="Zwiers L.-H."/>
            <person name="Turgeon B."/>
            <person name="Goodwin S."/>
            <person name="Spatafora J."/>
            <person name="Crous P."/>
            <person name="Grigoriev I."/>
        </authorList>
    </citation>
    <scope>NUCLEOTIDE SEQUENCE</scope>
    <source>
        <strain evidence="2">CBS 675.92</strain>
    </source>
</reference>
<accession>A0A6A5TW59</accession>
<name>A0A6A5TW59_9PLEO</name>
<sequence length="335" mass="37963">MGLCSRSLRFFASWLFIGALVAAAAVAVGEKKAFLTSQAEVNTECKTCPRSLCPNVVAYEQEGALFNVTCWTRGTKIMGDNLWLKSDAGCYVTQYDLFEYKGDYSADLPYCGKASEEQHLTTEDATLRYKTECRICPEIICDVSAYLPEETDVTLTCWTDKGQIVIDDPYWMKTTNNCYVAEIGLHDKPDITYLDNCGPIPLLETEKHWNENGTSEINKRDAHPAPIPDKLRPAYLINVTVGEDFANCHSCPDEKCRIEKRYKFNQEVWLQCLVDGGVNGTWWSETIDFCYVKNTDFWESPEGDCKLFFFKQGGRGKAEYADLWCSLPESVMQVL</sequence>
<evidence type="ECO:0000313" key="3">
    <source>
        <dbReference type="Proteomes" id="UP000800035"/>
    </source>
</evidence>
<dbReference type="AlphaFoldDB" id="A0A6A5TW59"/>
<feature type="chain" id="PRO_5025333672" evidence="1">
    <location>
        <begin position="24"/>
        <end position="335"/>
    </location>
</feature>
<proteinExistence type="predicted"/>
<protein>
    <submittedName>
        <fullName evidence="2">Uncharacterized protein</fullName>
    </submittedName>
</protein>
<dbReference type="OrthoDB" id="5358886at2759"/>
<organism evidence="2 3">
    <name type="scientific">Byssothecium circinans</name>
    <dbReference type="NCBI Taxonomy" id="147558"/>
    <lineage>
        <taxon>Eukaryota</taxon>
        <taxon>Fungi</taxon>
        <taxon>Dikarya</taxon>
        <taxon>Ascomycota</taxon>
        <taxon>Pezizomycotina</taxon>
        <taxon>Dothideomycetes</taxon>
        <taxon>Pleosporomycetidae</taxon>
        <taxon>Pleosporales</taxon>
        <taxon>Massarineae</taxon>
        <taxon>Massarinaceae</taxon>
        <taxon>Byssothecium</taxon>
    </lineage>
</organism>
<feature type="signal peptide" evidence="1">
    <location>
        <begin position="1"/>
        <end position="23"/>
    </location>
</feature>
<evidence type="ECO:0000256" key="1">
    <source>
        <dbReference type="SAM" id="SignalP"/>
    </source>
</evidence>
<gene>
    <name evidence="2" type="ORF">CC80DRAFT_412006</name>
</gene>
<evidence type="ECO:0000313" key="2">
    <source>
        <dbReference type="EMBL" id="KAF1957133.1"/>
    </source>
</evidence>
<dbReference type="EMBL" id="ML976990">
    <property type="protein sequence ID" value="KAF1957133.1"/>
    <property type="molecule type" value="Genomic_DNA"/>
</dbReference>